<gene>
    <name evidence="1" type="ordered locus">HAPS_0416</name>
</gene>
<evidence type="ECO:0000313" key="1">
    <source>
        <dbReference type="EMBL" id="ACL32093.1"/>
    </source>
</evidence>
<reference evidence="1 2" key="1">
    <citation type="journal article" date="2009" name="J. Bacteriol.">
        <title>Complete genome sequence of Haemophilus parasuis SH0165.</title>
        <authorList>
            <person name="Yue M."/>
            <person name="Yang F."/>
            <person name="Yang J."/>
            <person name="Bei W."/>
            <person name="Cai X."/>
            <person name="Chen L."/>
            <person name="Dong J."/>
            <person name="Zhou R."/>
            <person name="Jin M."/>
            <person name="Jin Q."/>
            <person name="Chen H."/>
        </authorList>
    </citation>
    <scope>NUCLEOTIDE SEQUENCE [LARGE SCALE GENOMIC DNA]</scope>
    <source>
        <strain evidence="1 2">SH0165</strain>
    </source>
</reference>
<evidence type="ECO:0000313" key="2">
    <source>
        <dbReference type="Proteomes" id="UP000006743"/>
    </source>
</evidence>
<dbReference type="Proteomes" id="UP000006743">
    <property type="component" value="Chromosome"/>
</dbReference>
<dbReference type="PATRIC" id="fig|557723.8.peg.421"/>
<organism evidence="1 2">
    <name type="scientific">Glaesserella parasuis serovar 5 (strain SH0165)</name>
    <name type="common">Haemophilus parasuis</name>
    <dbReference type="NCBI Taxonomy" id="557723"/>
    <lineage>
        <taxon>Bacteria</taxon>
        <taxon>Pseudomonadati</taxon>
        <taxon>Pseudomonadota</taxon>
        <taxon>Gammaproteobacteria</taxon>
        <taxon>Pasteurellales</taxon>
        <taxon>Pasteurellaceae</taxon>
        <taxon>Glaesserella</taxon>
    </lineage>
</organism>
<dbReference type="HOGENOM" id="CLU_2105536_0_0_6"/>
<dbReference type="AlphaFoldDB" id="B8F441"/>
<dbReference type="STRING" id="557723.HAPS_0416"/>
<protein>
    <submittedName>
        <fullName evidence="1">Putative phage-related lipoprotein</fullName>
    </submittedName>
</protein>
<keyword evidence="2" id="KW-1185">Reference proteome</keyword>
<dbReference type="KEGG" id="hap:HAPS_0416"/>
<proteinExistence type="predicted"/>
<name>B8F441_GLAP5</name>
<dbReference type="RefSeq" id="WP_010786944.1">
    <property type="nucleotide sequence ID" value="NC_011852.1"/>
</dbReference>
<sequence length="115" mass="13305">MRKLLIACFSFVMVGCYSISEIEKTTPSNSFIANKTLEEFSNCIRMEWGMQVSGIQEMNIPNGKRFFKADMGYVGFLINIKQKDERHIQVESFIPSSDWAVIPKRLKEATERCRI</sequence>
<dbReference type="EMBL" id="CP001321">
    <property type="protein sequence ID" value="ACL32093.1"/>
    <property type="molecule type" value="Genomic_DNA"/>
</dbReference>
<keyword evidence="1" id="KW-0449">Lipoprotein</keyword>
<accession>B8F441</accession>
<dbReference type="PROSITE" id="PS51257">
    <property type="entry name" value="PROKAR_LIPOPROTEIN"/>
    <property type="match status" value="1"/>
</dbReference>
<dbReference type="GeneID" id="66618850"/>